<dbReference type="Pfam" id="PF11888">
    <property type="entry name" value="DUF3408"/>
    <property type="match status" value="1"/>
</dbReference>
<dbReference type="EMBL" id="VSSQ01000220">
    <property type="protein sequence ID" value="MPL86337.1"/>
    <property type="molecule type" value="Genomic_DNA"/>
</dbReference>
<dbReference type="InterPro" id="IPR021823">
    <property type="entry name" value="DUF3408"/>
</dbReference>
<organism evidence="2">
    <name type="scientific">bioreactor metagenome</name>
    <dbReference type="NCBI Taxonomy" id="1076179"/>
    <lineage>
        <taxon>unclassified sequences</taxon>
        <taxon>metagenomes</taxon>
        <taxon>ecological metagenomes</taxon>
    </lineage>
</organism>
<sequence>MSRDKIEMNEAAAIQRVNKRERELNPSVPGVTKPPEPQVAPEETVQPELERKTVPEVAATEPVREPEPPKEESRRRKSKEQEYETLFFKESAIKTRSGKVVYIRKEYHDRILKIVRVIGENEFSLFAYLDNILEHHFNTYQDEITELYRKKNTDVF</sequence>
<gene>
    <name evidence="2" type="ORF">SDC9_32317</name>
</gene>
<evidence type="ECO:0008006" key="3">
    <source>
        <dbReference type="Google" id="ProtNLM"/>
    </source>
</evidence>
<proteinExistence type="predicted"/>
<feature type="compositionally biased region" description="Basic and acidic residues" evidence="1">
    <location>
        <begin position="62"/>
        <end position="81"/>
    </location>
</feature>
<comment type="caution">
    <text evidence="2">The sequence shown here is derived from an EMBL/GenBank/DDBJ whole genome shotgun (WGS) entry which is preliminary data.</text>
</comment>
<accession>A0A644V558</accession>
<feature type="region of interest" description="Disordered" evidence="1">
    <location>
        <begin position="14"/>
        <end position="81"/>
    </location>
</feature>
<evidence type="ECO:0000313" key="2">
    <source>
        <dbReference type="EMBL" id="MPL86337.1"/>
    </source>
</evidence>
<dbReference type="AlphaFoldDB" id="A0A644V558"/>
<evidence type="ECO:0000256" key="1">
    <source>
        <dbReference type="SAM" id="MobiDB-lite"/>
    </source>
</evidence>
<name>A0A644V558_9ZZZZ</name>
<protein>
    <recommendedName>
        <fullName evidence="3">DUF3408 domain-containing protein</fullName>
    </recommendedName>
</protein>
<reference evidence="2" key="1">
    <citation type="submission" date="2019-08" db="EMBL/GenBank/DDBJ databases">
        <authorList>
            <person name="Kucharzyk K."/>
            <person name="Murdoch R.W."/>
            <person name="Higgins S."/>
            <person name="Loffler F."/>
        </authorList>
    </citation>
    <scope>NUCLEOTIDE SEQUENCE</scope>
</reference>